<gene>
    <name evidence="1" type="ORF">IC779_00335</name>
</gene>
<dbReference type="EMBL" id="CP061828">
    <property type="protein sequence ID" value="QOD73280.1"/>
    <property type="molecule type" value="Genomic_DNA"/>
</dbReference>
<reference evidence="1 2" key="1">
    <citation type="submission" date="2020-09" db="EMBL/GenBank/DDBJ databases">
        <authorList>
            <person name="Chen F.-J."/>
            <person name="Lee Y.-T."/>
        </authorList>
    </citation>
    <scope>NUCLEOTIDE SEQUENCE [LARGE SCALE GENOMIC DNA]</scope>
    <source>
        <strain evidence="1 2">AS42</strain>
    </source>
</reference>
<organism evidence="1 2">
    <name type="scientific">Acinetobacter seifertii</name>
    <dbReference type="NCBI Taxonomy" id="1530123"/>
    <lineage>
        <taxon>Bacteria</taxon>
        <taxon>Pseudomonadati</taxon>
        <taxon>Pseudomonadota</taxon>
        <taxon>Gammaproteobacteria</taxon>
        <taxon>Moraxellales</taxon>
        <taxon>Moraxellaceae</taxon>
        <taxon>Acinetobacter</taxon>
        <taxon>Acinetobacter calcoaceticus/baumannii complex</taxon>
    </lineage>
</organism>
<protein>
    <submittedName>
        <fullName evidence="1">EpsG family protein</fullName>
    </submittedName>
</protein>
<evidence type="ECO:0000313" key="2">
    <source>
        <dbReference type="Proteomes" id="UP000516672"/>
    </source>
</evidence>
<accession>A0A7H2SD07</accession>
<dbReference type="InterPro" id="IPR049458">
    <property type="entry name" value="EpsG-like"/>
</dbReference>
<evidence type="ECO:0000313" key="1">
    <source>
        <dbReference type="EMBL" id="QOD73280.1"/>
    </source>
</evidence>
<sequence>MPAVLIFFLRGNVGTDTYYYLALLDDYMRYGESAARYEPGFEFLGKTLIYLDLSPRIALATIGLITTLLLCKSFAASKRQMLVMTLLVFPLYFFDFTMNGIRYGLSFSLAAISIDKLYLKKYRSATIWAVIAISMQYSAALVILPFIGALVKKRYIFIFISLIILSYLASPALFSLFTDRISGKTDAYSEIFSPSLFSGLAPLLTTLVIYIVFLYFNKGNLSSKLIHVILVLEIFSFIMAKFTYAGLRFQGVFMFCMILYLKHNIDIISIGYIRKLIYILILLSIASLMLFLKNIYVTVDGDMSPYLPYKFFWEEQRPYTL</sequence>
<proteinExistence type="predicted"/>
<reference evidence="2" key="2">
    <citation type="submission" date="2020-10" db="EMBL/GenBank/DDBJ databases">
        <title>Clinical and molecular characterization of Acinetobacter seifertii in Taiwan.</title>
        <authorList>
            <person name="Li L.-H."/>
            <person name="Yang Y.-S."/>
            <person name="Sun J.-R."/>
            <person name="Huang T.-W."/>
            <person name="Huang W.-C."/>
            <person name="Wang Y.-C."/>
            <person name="Kuo T.-H."/>
            <person name="Kuo S.-C."/>
            <person name="Chen T.-L."/>
        </authorList>
    </citation>
    <scope>NUCLEOTIDE SEQUENCE [LARGE SCALE GENOMIC DNA]</scope>
    <source>
        <strain evidence="2">AS42</strain>
    </source>
</reference>
<name>A0A7H2SD07_9GAMM</name>
<dbReference type="Pfam" id="PF14897">
    <property type="entry name" value="EpsG"/>
    <property type="match status" value="1"/>
</dbReference>
<dbReference type="Proteomes" id="UP000516672">
    <property type="component" value="Chromosome"/>
</dbReference>
<dbReference type="RefSeq" id="WP_077169744.1">
    <property type="nucleotide sequence ID" value="NZ_CP061578.1"/>
</dbReference>
<dbReference type="AlphaFoldDB" id="A0A7H2SD07"/>